<evidence type="ECO:0000313" key="4">
    <source>
        <dbReference type="Proteomes" id="UP000003416"/>
    </source>
</evidence>
<dbReference type="EMBL" id="AFBN01000099">
    <property type="protein sequence ID" value="EGF51610.1"/>
    <property type="molecule type" value="Genomic_DNA"/>
</dbReference>
<reference evidence="3 4" key="1">
    <citation type="submission" date="2011-02" db="EMBL/GenBank/DDBJ databases">
        <authorList>
            <person name="Weinstock G."/>
            <person name="Sodergren E."/>
            <person name="Clifton S."/>
            <person name="Fulton L."/>
            <person name="Fulton B."/>
            <person name="Courtney L."/>
            <person name="Fronick C."/>
            <person name="Harrison M."/>
            <person name="Strong C."/>
            <person name="Farmer C."/>
            <person name="Delahaunty K."/>
            <person name="Markovic C."/>
            <person name="Hall O."/>
            <person name="Minx P."/>
            <person name="Tomlinson C."/>
            <person name="Mitreva M."/>
            <person name="Hou S."/>
            <person name="Chen J."/>
            <person name="Wollam A."/>
            <person name="Pepin K.H."/>
            <person name="Johnson M."/>
            <person name="Bhonagiri V."/>
            <person name="Zhang X."/>
            <person name="Suruliraj S."/>
            <person name="Warren W."/>
            <person name="Chinwalla A."/>
            <person name="Mardis E.R."/>
            <person name="Wilson R.K."/>
        </authorList>
    </citation>
    <scope>NUCLEOTIDE SEQUENCE [LARGE SCALE GENOMIC DNA]</scope>
    <source>
        <strain evidence="3 4">YIT 12057</strain>
    </source>
</reference>
<evidence type="ECO:0000313" key="3">
    <source>
        <dbReference type="EMBL" id="EGF51610.1"/>
    </source>
</evidence>
<dbReference type="HOGENOM" id="CLU_009583_0_3_10"/>
<sequence length="373" mass="42511">MTILHIMGMHSTKFGGLERFLLELMKKNPSDKFVFAYNSLPQSLEFTNKVRSNGGRIIVLNTTGINIIKNLFQFTILCFKLKPQVIHFHFEFSYLLYAPIARLIGVKRIIKTMHSCLTTNNSKQITSKKQFSIRYRICTLNGLLYRIFDYHVFVSEYTRKQFINIYGNSPHLKQIYLGIEPCPILSFSEKEKIRRELKIADGQIVIATTLFALWIKGTDVLINAIPFIKSDHITVVIIGMDEQLPFTKKMHILSDSLGIAHHLRWTGVTDRVYRYLSIADIYVQPSRTEALSLSACEAMSLGIPVIAANVGGLPELTSQLFEVGDSKTLATMINDLISDSDKRKSLGEKSYEDFKHKFTISTGAEKYTNLYCI</sequence>
<evidence type="ECO:0000259" key="1">
    <source>
        <dbReference type="Pfam" id="PF00534"/>
    </source>
</evidence>
<dbReference type="CDD" id="cd03801">
    <property type="entry name" value="GT4_PimA-like"/>
    <property type="match status" value="1"/>
</dbReference>
<comment type="caution">
    <text evidence="3">The sequence shown here is derived from an EMBL/GenBank/DDBJ whole genome shotgun (WGS) entry which is preliminary data.</text>
</comment>
<accession>F3PXM8</accession>
<dbReference type="Pfam" id="PF13439">
    <property type="entry name" value="Glyco_transf_4"/>
    <property type="match status" value="1"/>
</dbReference>
<dbReference type="Gene3D" id="3.40.50.2000">
    <property type="entry name" value="Glycogen Phosphorylase B"/>
    <property type="match status" value="2"/>
</dbReference>
<dbReference type="SUPFAM" id="SSF53756">
    <property type="entry name" value="UDP-Glycosyltransferase/glycogen phosphorylase"/>
    <property type="match status" value="1"/>
</dbReference>
<keyword evidence="4" id="KW-1185">Reference proteome</keyword>
<keyword evidence="3" id="KW-0808">Transferase</keyword>
<dbReference type="Proteomes" id="UP000003416">
    <property type="component" value="Unassembled WGS sequence"/>
</dbReference>
<feature type="domain" description="Glycosyl transferase family 1" evidence="1">
    <location>
        <begin position="190"/>
        <end position="352"/>
    </location>
</feature>
<dbReference type="GO" id="GO:0016757">
    <property type="term" value="F:glycosyltransferase activity"/>
    <property type="evidence" value="ECO:0007669"/>
    <property type="project" value="InterPro"/>
</dbReference>
<dbReference type="PANTHER" id="PTHR12526:SF630">
    <property type="entry name" value="GLYCOSYLTRANSFERASE"/>
    <property type="match status" value="1"/>
</dbReference>
<dbReference type="GeneID" id="86050894"/>
<organism evidence="3 4">
    <name type="scientific">Bacteroides fluxus YIT 12057</name>
    <dbReference type="NCBI Taxonomy" id="763034"/>
    <lineage>
        <taxon>Bacteria</taxon>
        <taxon>Pseudomonadati</taxon>
        <taxon>Bacteroidota</taxon>
        <taxon>Bacteroidia</taxon>
        <taxon>Bacteroidales</taxon>
        <taxon>Bacteroidaceae</taxon>
        <taxon>Bacteroides</taxon>
    </lineage>
</organism>
<protein>
    <submittedName>
        <fullName evidence="3">Glycosyltransferase, group 1 family protein</fullName>
    </submittedName>
</protein>
<dbReference type="InterPro" id="IPR028098">
    <property type="entry name" value="Glyco_trans_4-like_N"/>
</dbReference>
<dbReference type="Pfam" id="PF00534">
    <property type="entry name" value="Glycos_transf_1"/>
    <property type="match status" value="1"/>
</dbReference>
<dbReference type="PANTHER" id="PTHR12526">
    <property type="entry name" value="GLYCOSYLTRANSFERASE"/>
    <property type="match status" value="1"/>
</dbReference>
<name>F3PXM8_9BACE</name>
<dbReference type="STRING" id="763034.HMPREF9446_03526"/>
<feature type="domain" description="Glycosyltransferase subfamily 4-like N-terminal" evidence="2">
    <location>
        <begin position="15"/>
        <end position="180"/>
    </location>
</feature>
<dbReference type="AlphaFoldDB" id="F3PXM8"/>
<evidence type="ECO:0000259" key="2">
    <source>
        <dbReference type="Pfam" id="PF13439"/>
    </source>
</evidence>
<dbReference type="eggNOG" id="COG0438">
    <property type="taxonomic scope" value="Bacteria"/>
</dbReference>
<dbReference type="RefSeq" id="WP_009126733.1">
    <property type="nucleotide sequence ID" value="NZ_GL882691.1"/>
</dbReference>
<gene>
    <name evidence="3" type="ORF">HMPREF9446_03526</name>
</gene>
<proteinExistence type="predicted"/>
<dbReference type="InterPro" id="IPR001296">
    <property type="entry name" value="Glyco_trans_1"/>
</dbReference>